<dbReference type="AlphaFoldDB" id="A0A517TFE8"/>
<accession>A0A517TFE8</accession>
<dbReference type="KEGG" id="chya:V22_43740"/>
<reference evidence="1 2" key="1">
    <citation type="submission" date="2019-02" db="EMBL/GenBank/DDBJ databases">
        <title>Deep-cultivation of Planctomycetes and their phenomic and genomic characterization uncovers novel biology.</title>
        <authorList>
            <person name="Wiegand S."/>
            <person name="Jogler M."/>
            <person name="Boedeker C."/>
            <person name="Pinto D."/>
            <person name="Vollmers J."/>
            <person name="Rivas-Marin E."/>
            <person name="Kohn T."/>
            <person name="Peeters S.H."/>
            <person name="Heuer A."/>
            <person name="Rast P."/>
            <person name="Oberbeckmann S."/>
            <person name="Bunk B."/>
            <person name="Jeske O."/>
            <person name="Meyerdierks A."/>
            <person name="Storesund J.E."/>
            <person name="Kallscheuer N."/>
            <person name="Luecker S."/>
            <person name="Lage O.M."/>
            <person name="Pohl T."/>
            <person name="Merkel B.J."/>
            <person name="Hornburger P."/>
            <person name="Mueller R.-W."/>
            <person name="Bruemmer F."/>
            <person name="Labrenz M."/>
            <person name="Spormann A.M."/>
            <person name="Op den Camp H."/>
            <person name="Overmann J."/>
            <person name="Amann R."/>
            <person name="Jetten M.S.M."/>
            <person name="Mascher T."/>
            <person name="Medema M.H."/>
            <person name="Devos D.P."/>
            <person name="Kaster A.-K."/>
            <person name="Ovreas L."/>
            <person name="Rohde M."/>
            <person name="Galperin M.Y."/>
            <person name="Jogler C."/>
        </authorList>
    </citation>
    <scope>NUCLEOTIDE SEQUENCE [LARGE SCALE GENOMIC DNA]</scope>
    <source>
        <strain evidence="1 2">V22</strain>
    </source>
</reference>
<dbReference type="Gene3D" id="2.130.10.10">
    <property type="entry name" value="YVTN repeat-like/Quinoprotein amine dehydrogenase"/>
    <property type="match status" value="1"/>
</dbReference>
<dbReference type="OrthoDB" id="210095at2"/>
<proteinExistence type="predicted"/>
<dbReference type="InterPro" id="IPR015943">
    <property type="entry name" value="WD40/YVTN_repeat-like_dom_sf"/>
</dbReference>
<organism evidence="1 2">
    <name type="scientific">Calycomorphotria hydatis</name>
    <dbReference type="NCBI Taxonomy" id="2528027"/>
    <lineage>
        <taxon>Bacteria</taxon>
        <taxon>Pseudomonadati</taxon>
        <taxon>Planctomycetota</taxon>
        <taxon>Planctomycetia</taxon>
        <taxon>Planctomycetales</taxon>
        <taxon>Planctomycetaceae</taxon>
        <taxon>Calycomorphotria</taxon>
    </lineage>
</organism>
<gene>
    <name evidence="1" type="ORF">V22_43740</name>
</gene>
<dbReference type="Proteomes" id="UP000319976">
    <property type="component" value="Chromosome"/>
</dbReference>
<dbReference type="InterPro" id="IPR011044">
    <property type="entry name" value="Quino_amine_DH_bsu"/>
</dbReference>
<sequence length="315" mass="33584">MSYKTSDQWLADGEGASPMVHWSFWLDAPLAAMAHAREVDETVAADRSGGLYRFDRDGNIIVMTRGMKGVEAIAVADVGGLTVVALRGNRVALLDQRMSVVSTVRMPDMVLDLALDPFGQHLAVALANTEVRLLSVSDRKLKKSGQFRAARSLKHIAFHVEEPLLIGAAEYGLLCGFTHDGRAIWDVKLWANCGSMSLAGNGKSIALSGFNHGVQLFSGKGDNQGTLMMDGSPNLASLSYDGKRIVVGTLEGHVCLLTSGGRTMWVGKAPEEVTAIQCDAFGHSAICATKNGQLVRLAWDIIGPTEGGGGDEFVV</sequence>
<dbReference type="SUPFAM" id="SSF50969">
    <property type="entry name" value="YVTN repeat-like/Quinoprotein amine dehydrogenase"/>
    <property type="match status" value="1"/>
</dbReference>
<evidence type="ECO:0000313" key="1">
    <source>
        <dbReference type="EMBL" id="QDT67101.1"/>
    </source>
</evidence>
<evidence type="ECO:0008006" key="3">
    <source>
        <dbReference type="Google" id="ProtNLM"/>
    </source>
</evidence>
<dbReference type="RefSeq" id="WP_145266783.1">
    <property type="nucleotide sequence ID" value="NZ_CP036316.1"/>
</dbReference>
<dbReference type="EMBL" id="CP036316">
    <property type="protein sequence ID" value="QDT67101.1"/>
    <property type="molecule type" value="Genomic_DNA"/>
</dbReference>
<protein>
    <recommendedName>
        <fullName evidence="3">WD domain, G-beta repeat</fullName>
    </recommendedName>
</protein>
<evidence type="ECO:0000313" key="2">
    <source>
        <dbReference type="Proteomes" id="UP000319976"/>
    </source>
</evidence>
<name>A0A517TFE8_9PLAN</name>
<keyword evidence="2" id="KW-1185">Reference proteome</keyword>